<sequence length="238" mass="26652">MRFDTAARPSWALQITPYLWAASLDGSVSPFRRSPTLTVDKPFSEIFDDLNFGGFIDVWGRRGDYVFSANLAYTDITDSRTSGPLPVLDGTQGVDGKADTRQFTASMKAGYRVHEGEREVLELVGGLRYWHISNDVNVRYGNISRSYGESFSWVDPVLGGRFRYRWNDRWQVQVQADIGGLGAGARFTWELLSVVSYNVSEHFSASAGYKALGVDYRSGGHVFDTIMRGPVLGLTYRF</sequence>
<reference evidence="1 2" key="1">
    <citation type="submission" date="2015-04" db="EMBL/GenBank/DDBJ databases">
        <title>Genome sequence of Kerstersia gyiorum CG1.</title>
        <authorList>
            <person name="Greninger A.L."/>
            <person name="Kozyreva V."/>
            <person name="Chaturvedi V."/>
        </authorList>
    </citation>
    <scope>NUCLEOTIDE SEQUENCE [LARGE SCALE GENOMIC DNA]</scope>
    <source>
        <strain evidence="1 2">CG1</strain>
    </source>
</reference>
<dbReference type="STRING" id="206506.AAV32_04515"/>
<dbReference type="SUPFAM" id="SSF103515">
    <property type="entry name" value="Autotransporter"/>
    <property type="match status" value="1"/>
</dbReference>
<evidence type="ECO:0000313" key="2">
    <source>
        <dbReference type="Proteomes" id="UP000078084"/>
    </source>
</evidence>
<comment type="caution">
    <text evidence="1">The sequence shown here is derived from an EMBL/GenBank/DDBJ whole genome shotgun (WGS) entry which is preliminary data.</text>
</comment>
<proteinExistence type="predicted"/>
<accession>A0A171KUZ7</accession>
<protein>
    <recommendedName>
        <fullName evidence="3">Outer membrane protein beta-barrel domain-containing protein</fullName>
    </recommendedName>
</protein>
<dbReference type="Gene3D" id="2.40.160.20">
    <property type="match status" value="1"/>
</dbReference>
<dbReference type="OrthoDB" id="6555107at2"/>
<dbReference type="InterPro" id="IPR036709">
    <property type="entry name" value="Autotransporte_beta_dom_sf"/>
</dbReference>
<dbReference type="PATRIC" id="fig|206506.3.peg.978"/>
<dbReference type="AlphaFoldDB" id="A0A171KUZ7"/>
<dbReference type="EMBL" id="LBNE01000002">
    <property type="protein sequence ID" value="KKO72714.1"/>
    <property type="molecule type" value="Genomic_DNA"/>
</dbReference>
<name>A0A171KUZ7_9BURK</name>
<evidence type="ECO:0008006" key="3">
    <source>
        <dbReference type="Google" id="ProtNLM"/>
    </source>
</evidence>
<gene>
    <name evidence="1" type="ORF">AAV32_04515</name>
</gene>
<evidence type="ECO:0000313" key="1">
    <source>
        <dbReference type="EMBL" id="KKO72714.1"/>
    </source>
</evidence>
<organism evidence="1 2">
    <name type="scientific">Kerstersia gyiorum</name>
    <dbReference type="NCBI Taxonomy" id="206506"/>
    <lineage>
        <taxon>Bacteria</taxon>
        <taxon>Pseudomonadati</taxon>
        <taxon>Pseudomonadota</taxon>
        <taxon>Betaproteobacteria</taxon>
        <taxon>Burkholderiales</taxon>
        <taxon>Alcaligenaceae</taxon>
        <taxon>Kerstersia</taxon>
    </lineage>
</organism>
<keyword evidence="2" id="KW-1185">Reference proteome</keyword>
<dbReference type="Proteomes" id="UP000078084">
    <property type="component" value="Unassembled WGS sequence"/>
</dbReference>